<evidence type="ECO:0000313" key="1">
    <source>
        <dbReference type="EMBL" id="KAJ7660538.1"/>
    </source>
</evidence>
<accession>A0AAD7G2V5</accession>
<dbReference type="SUPFAM" id="SSF52540">
    <property type="entry name" value="P-loop containing nucleoside triphosphate hydrolases"/>
    <property type="match status" value="1"/>
</dbReference>
<dbReference type="PANTHER" id="PTHR35205:SF1">
    <property type="entry name" value="ZU5 DOMAIN-CONTAINING PROTEIN"/>
    <property type="match status" value="1"/>
</dbReference>
<dbReference type="CDD" id="cd21037">
    <property type="entry name" value="MLKL_NTD"/>
    <property type="match status" value="1"/>
</dbReference>
<dbReference type="Gene3D" id="1.20.930.20">
    <property type="entry name" value="Adaptor protein Cbl, N-terminal domain"/>
    <property type="match status" value="1"/>
</dbReference>
<dbReference type="InterPro" id="IPR059179">
    <property type="entry name" value="MLKL-like_MCAfunc"/>
</dbReference>
<organism evidence="1 2">
    <name type="scientific">Mycena rosella</name>
    <name type="common">Pink bonnet</name>
    <name type="synonym">Agaricus rosellus</name>
    <dbReference type="NCBI Taxonomy" id="1033263"/>
    <lineage>
        <taxon>Eukaryota</taxon>
        <taxon>Fungi</taxon>
        <taxon>Dikarya</taxon>
        <taxon>Basidiomycota</taxon>
        <taxon>Agaricomycotina</taxon>
        <taxon>Agaricomycetes</taxon>
        <taxon>Agaricomycetidae</taxon>
        <taxon>Agaricales</taxon>
        <taxon>Marasmiineae</taxon>
        <taxon>Mycenaceae</taxon>
        <taxon>Mycena</taxon>
    </lineage>
</organism>
<evidence type="ECO:0000313" key="2">
    <source>
        <dbReference type="Proteomes" id="UP001221757"/>
    </source>
</evidence>
<dbReference type="Gene3D" id="3.40.50.300">
    <property type="entry name" value="P-loop containing nucleotide triphosphate hydrolases"/>
    <property type="match status" value="1"/>
</dbReference>
<dbReference type="AlphaFoldDB" id="A0AAD7G2V5"/>
<dbReference type="PANTHER" id="PTHR35205">
    <property type="entry name" value="NB-ARC AND TPR DOMAIN PROTEIN"/>
    <property type="match status" value="1"/>
</dbReference>
<dbReference type="InterPro" id="IPR036537">
    <property type="entry name" value="Adaptor_Cbl_N_dom_sf"/>
</dbReference>
<protein>
    <submittedName>
        <fullName evidence="1">P-loop containing nucleoside triphosphate hydrolase protein</fullName>
    </submittedName>
</protein>
<dbReference type="GO" id="GO:0043531">
    <property type="term" value="F:ADP binding"/>
    <property type="evidence" value="ECO:0007669"/>
    <property type="project" value="InterPro"/>
</dbReference>
<dbReference type="EMBL" id="JARKIE010000259">
    <property type="protein sequence ID" value="KAJ7660538.1"/>
    <property type="molecule type" value="Genomic_DNA"/>
</dbReference>
<keyword evidence="1" id="KW-0378">Hydrolase</keyword>
<gene>
    <name evidence="1" type="ORF">B0H17DRAFT_1144969</name>
</gene>
<keyword evidence="2" id="KW-1185">Reference proteome</keyword>
<dbReference type="Proteomes" id="UP001221757">
    <property type="component" value="Unassembled WGS sequence"/>
</dbReference>
<comment type="caution">
    <text evidence="1">The sequence shown here is derived from an EMBL/GenBank/DDBJ whole genome shotgun (WGS) entry which is preliminary data.</text>
</comment>
<reference evidence="1" key="1">
    <citation type="submission" date="2023-03" db="EMBL/GenBank/DDBJ databases">
        <title>Massive genome expansion in bonnet fungi (Mycena s.s.) driven by repeated elements and novel gene families across ecological guilds.</title>
        <authorList>
            <consortium name="Lawrence Berkeley National Laboratory"/>
            <person name="Harder C.B."/>
            <person name="Miyauchi S."/>
            <person name="Viragh M."/>
            <person name="Kuo A."/>
            <person name="Thoen E."/>
            <person name="Andreopoulos B."/>
            <person name="Lu D."/>
            <person name="Skrede I."/>
            <person name="Drula E."/>
            <person name="Henrissat B."/>
            <person name="Morin E."/>
            <person name="Kohler A."/>
            <person name="Barry K."/>
            <person name="LaButti K."/>
            <person name="Morin E."/>
            <person name="Salamov A."/>
            <person name="Lipzen A."/>
            <person name="Mereny Z."/>
            <person name="Hegedus B."/>
            <person name="Baldrian P."/>
            <person name="Stursova M."/>
            <person name="Weitz H."/>
            <person name="Taylor A."/>
            <person name="Grigoriev I.V."/>
            <person name="Nagy L.G."/>
            <person name="Martin F."/>
            <person name="Kauserud H."/>
        </authorList>
    </citation>
    <scope>NUCLEOTIDE SEQUENCE</scope>
    <source>
        <strain evidence="1">CBHHK067</strain>
    </source>
</reference>
<dbReference type="InterPro" id="IPR027417">
    <property type="entry name" value="P-loop_NTPase"/>
</dbReference>
<dbReference type="GO" id="GO:0007166">
    <property type="term" value="P:cell surface receptor signaling pathway"/>
    <property type="evidence" value="ECO:0007669"/>
    <property type="project" value="InterPro"/>
</dbReference>
<sequence length="436" mass="48022">MSASSPSIASLVEAVCQLSAIYVNQPIEGNRGCNEFAGLQETPALLHDKWKACQADLSEGFQLSEWLGTMILNARAISAAADTIPLPYVKGVFGTAVFLLETVDTVQKNREDMKELCADTVDIITIVRDRISSHRDTAAIQFKAQCEELESFLTDVVEAVTPHKRRPRGFSAVVKEVLKSGNTTDEIARWRNRLRDVRSNFMLMAMMDTNFKVDKILTVILPNVPMPQAPRYINNCPPATRIFHGRQAILQQMHQYFNKEAGKQSIFLLHGLGGAGKTQIALKFIEQSASIFTDIFLIDTSTVITIETGFKNIGTTKGVGDSSHDALQWLKSKPDEWLIFFDNADDPNIDLNKYFPQCNHGNIIITSRNPGLCVYASSHSAVSDMEESDAVNLLLRSAAQDSTDHSQAIAAKIVKVLCYLPLAIIQAGAFISNLGG</sequence>
<dbReference type="GO" id="GO:0016787">
    <property type="term" value="F:hydrolase activity"/>
    <property type="evidence" value="ECO:0007669"/>
    <property type="project" value="UniProtKB-KW"/>
</dbReference>
<name>A0AAD7G2V5_MYCRO</name>
<proteinExistence type="predicted"/>